<evidence type="ECO:0000313" key="3">
    <source>
        <dbReference type="EMBL" id="KAK7113382.1"/>
    </source>
</evidence>
<organism evidence="3 4">
    <name type="scientific">Littorina saxatilis</name>
    <dbReference type="NCBI Taxonomy" id="31220"/>
    <lineage>
        <taxon>Eukaryota</taxon>
        <taxon>Metazoa</taxon>
        <taxon>Spiralia</taxon>
        <taxon>Lophotrochozoa</taxon>
        <taxon>Mollusca</taxon>
        <taxon>Gastropoda</taxon>
        <taxon>Caenogastropoda</taxon>
        <taxon>Littorinimorpha</taxon>
        <taxon>Littorinoidea</taxon>
        <taxon>Littorinidae</taxon>
        <taxon>Littorina</taxon>
    </lineage>
</organism>
<dbReference type="Proteomes" id="UP001374579">
    <property type="component" value="Unassembled WGS sequence"/>
</dbReference>
<dbReference type="AlphaFoldDB" id="A0AAN9BXJ1"/>
<feature type="region of interest" description="Disordered" evidence="2">
    <location>
        <begin position="615"/>
        <end position="671"/>
    </location>
</feature>
<protein>
    <recommendedName>
        <fullName evidence="5">BZIP domain-containing protein</fullName>
    </recommendedName>
</protein>
<accession>A0AAN9BXJ1</accession>
<gene>
    <name evidence="3" type="ORF">V1264_012680</name>
</gene>
<dbReference type="EMBL" id="JBAMIC010000002">
    <property type="protein sequence ID" value="KAK7113382.1"/>
    <property type="molecule type" value="Genomic_DNA"/>
</dbReference>
<evidence type="ECO:0000256" key="2">
    <source>
        <dbReference type="SAM" id="MobiDB-lite"/>
    </source>
</evidence>
<feature type="region of interest" description="Disordered" evidence="2">
    <location>
        <begin position="1"/>
        <end position="49"/>
    </location>
</feature>
<name>A0AAN9BXJ1_9CAEN</name>
<comment type="caution">
    <text evidence="3">The sequence shown here is derived from an EMBL/GenBank/DDBJ whole genome shotgun (WGS) entry which is preliminary data.</text>
</comment>
<evidence type="ECO:0000256" key="1">
    <source>
        <dbReference type="SAM" id="Coils"/>
    </source>
</evidence>
<feature type="region of interest" description="Disordered" evidence="2">
    <location>
        <begin position="554"/>
        <end position="578"/>
    </location>
</feature>
<keyword evidence="4" id="KW-1185">Reference proteome</keyword>
<feature type="region of interest" description="Disordered" evidence="2">
    <location>
        <begin position="371"/>
        <end position="402"/>
    </location>
</feature>
<feature type="compositionally biased region" description="Low complexity" evidence="2">
    <location>
        <begin position="627"/>
        <end position="645"/>
    </location>
</feature>
<keyword evidence="1" id="KW-0175">Coiled coil</keyword>
<evidence type="ECO:0008006" key="5">
    <source>
        <dbReference type="Google" id="ProtNLM"/>
    </source>
</evidence>
<feature type="coiled-coil region" evidence="1">
    <location>
        <begin position="70"/>
        <end position="104"/>
    </location>
</feature>
<evidence type="ECO:0000313" key="4">
    <source>
        <dbReference type="Proteomes" id="UP001374579"/>
    </source>
</evidence>
<reference evidence="3 4" key="1">
    <citation type="submission" date="2024-02" db="EMBL/GenBank/DDBJ databases">
        <title>Chromosome-scale genome assembly of the rough periwinkle Littorina saxatilis.</title>
        <authorList>
            <person name="De Jode A."/>
            <person name="Faria R."/>
            <person name="Formenti G."/>
            <person name="Sims Y."/>
            <person name="Smith T.P."/>
            <person name="Tracey A."/>
            <person name="Wood J.M.D."/>
            <person name="Zagrodzka Z.B."/>
            <person name="Johannesson K."/>
            <person name="Butlin R.K."/>
            <person name="Leder E.H."/>
        </authorList>
    </citation>
    <scope>NUCLEOTIDE SEQUENCE [LARGE SCALE GENOMIC DNA]</scope>
    <source>
        <strain evidence="3">Snail1</strain>
        <tissue evidence="3">Muscle</tissue>
    </source>
</reference>
<proteinExistence type="predicted"/>
<feature type="compositionally biased region" description="Low complexity" evidence="2">
    <location>
        <begin position="653"/>
        <end position="666"/>
    </location>
</feature>
<sequence length="711" mass="77695">MCSTSTSLCDGRKMGAQTRPGLRQQLKAKVSDNLTSRGIGTDQDRWSTKPKAKLTGAELERLNRQRANKRKWAQKERAKCKKEMDELKVKNAHLEHDNGTLKKDVERLKTIKVRMESVLIDHECKINSHAPPLMKYVFVPSTHKWTDVKNGETISIAVGQDGILRHAERSEPSRKTHRLRLTSAGEEENLRATAKAASEFQKIEGTNIVVHNGRYYQLNPLPQPVLATPKPTMSVNGKVGLSEIESVSVGSEWLAGASFGKILGDEEVELDSEPCEKTEGQTLSSGGFSLDSMTASSKSFMEMLREDDEDKDLMIVQDTLRIKMEPPEVMEEVEIGSTMEVEDARYSQGIVLHDAASASESSASDVIAASFSDGSQSDKSQSRPEASSKEYWTIPDDSDSGSFSDTTAYKTVSAKDGLPFNGKTSGKLSKKSFLNPWAVAQGGEKDQAGIWRPSESAMAEFHTINDTNSTDQITTNTSATTSSDAASPARFTTLTNMEIPSSAVDLSDSITIDCSTVTMEDLSACDITEVTVNTEPDAEFKLPGTRRAKLTRMTSWQGGSEPENPVRRTRRTSFPTADFRNVDRKARVEEAMDEDSGDDIVENAIAANFNAASLSKAKEEASTDGEATSARRSSTRASSKDSSTSLVAPEEMPSSPSTPTSPAPTSLFRTSTATDGHIKGWKDCSQQQLLVVQDGGEQRLIIQNGDRWEVM</sequence>